<organism evidence="1 2">
    <name type="scientific">Cordyceps javanica</name>
    <dbReference type="NCBI Taxonomy" id="43265"/>
    <lineage>
        <taxon>Eukaryota</taxon>
        <taxon>Fungi</taxon>
        <taxon>Dikarya</taxon>
        <taxon>Ascomycota</taxon>
        <taxon>Pezizomycotina</taxon>
        <taxon>Sordariomycetes</taxon>
        <taxon>Hypocreomycetidae</taxon>
        <taxon>Hypocreales</taxon>
        <taxon>Cordycipitaceae</taxon>
        <taxon>Cordyceps</taxon>
    </lineage>
</organism>
<sequence length="77" mass="8557">MGVEPGLPLGASVSIDLISRRVDRPSHGVEYICFLLAGRWPKDANQRQSPGIRDVRRQPSLHPALMFVLIPAPTFHD</sequence>
<evidence type="ECO:0000313" key="1">
    <source>
        <dbReference type="EMBL" id="TQV95467.1"/>
    </source>
</evidence>
<comment type="caution">
    <text evidence="1">The sequence shown here is derived from an EMBL/GenBank/DDBJ whole genome shotgun (WGS) entry which is preliminary data.</text>
</comment>
<dbReference type="AlphaFoldDB" id="A0A545V199"/>
<reference evidence="1 2" key="1">
    <citation type="journal article" date="2019" name="Appl. Microbiol. Biotechnol.">
        <title>Genome sequence of Isaria javanica and comparative genome analysis insights into family S53 peptidase evolution in fungal entomopathogens.</title>
        <authorList>
            <person name="Lin R."/>
            <person name="Zhang X."/>
            <person name="Xin B."/>
            <person name="Zou M."/>
            <person name="Gao Y."/>
            <person name="Qin F."/>
            <person name="Hu Q."/>
            <person name="Xie B."/>
            <person name="Cheng X."/>
        </authorList>
    </citation>
    <scope>NUCLEOTIDE SEQUENCE [LARGE SCALE GENOMIC DNA]</scope>
    <source>
        <strain evidence="1 2">IJ1G</strain>
    </source>
</reference>
<gene>
    <name evidence="1" type="ORF">IF1G_05296</name>
</gene>
<evidence type="ECO:0000313" key="2">
    <source>
        <dbReference type="Proteomes" id="UP000315783"/>
    </source>
</evidence>
<protein>
    <submittedName>
        <fullName evidence="1">Uncharacterized protein</fullName>
    </submittedName>
</protein>
<dbReference type="Proteomes" id="UP000315783">
    <property type="component" value="Unassembled WGS sequence"/>
</dbReference>
<accession>A0A545V199</accession>
<dbReference type="EMBL" id="SPUK01000007">
    <property type="protein sequence ID" value="TQV95467.1"/>
    <property type="molecule type" value="Genomic_DNA"/>
</dbReference>
<name>A0A545V199_9HYPO</name>
<proteinExistence type="predicted"/>
<keyword evidence="2" id="KW-1185">Reference proteome</keyword>